<dbReference type="PROSITE" id="PS50850">
    <property type="entry name" value="MFS"/>
    <property type="match status" value="1"/>
</dbReference>
<dbReference type="InterPro" id="IPR036259">
    <property type="entry name" value="MFS_trans_sf"/>
</dbReference>
<keyword evidence="5 7" id="KW-1133">Transmembrane helix</keyword>
<dbReference type="EMBL" id="JAJITC010000029">
    <property type="protein sequence ID" value="MCC8405886.1"/>
    <property type="molecule type" value="Genomic_DNA"/>
</dbReference>
<feature type="transmembrane region" description="Helical" evidence="7">
    <location>
        <begin position="374"/>
        <end position="394"/>
    </location>
</feature>
<feature type="domain" description="Major facilitator superfamily (MFS) profile" evidence="8">
    <location>
        <begin position="1"/>
        <end position="403"/>
    </location>
</feature>
<feature type="transmembrane region" description="Helical" evidence="7">
    <location>
        <begin position="346"/>
        <end position="368"/>
    </location>
</feature>
<keyword evidence="10" id="KW-1185">Reference proteome</keyword>
<evidence type="ECO:0000256" key="6">
    <source>
        <dbReference type="ARBA" id="ARBA00023136"/>
    </source>
</evidence>
<feature type="transmembrane region" description="Helical" evidence="7">
    <location>
        <begin position="308"/>
        <end position="326"/>
    </location>
</feature>
<feature type="transmembrane region" description="Helical" evidence="7">
    <location>
        <begin position="168"/>
        <end position="190"/>
    </location>
</feature>
<keyword evidence="4 7" id="KW-0812">Transmembrane</keyword>
<feature type="transmembrane region" description="Helical" evidence="7">
    <location>
        <begin position="221"/>
        <end position="241"/>
    </location>
</feature>
<feature type="transmembrane region" description="Helical" evidence="7">
    <location>
        <begin position="256"/>
        <end position="276"/>
    </location>
</feature>
<proteinExistence type="predicted"/>
<dbReference type="InterPro" id="IPR050171">
    <property type="entry name" value="MFS_Transporters"/>
</dbReference>
<dbReference type="SUPFAM" id="SSF103473">
    <property type="entry name" value="MFS general substrate transporter"/>
    <property type="match status" value="1"/>
</dbReference>
<reference evidence="9 10" key="1">
    <citation type="submission" date="2021-11" db="EMBL/GenBank/DDBJ databases">
        <authorList>
            <person name="Oh E.-T."/>
            <person name="Kim S.-B."/>
        </authorList>
    </citation>
    <scope>NUCLEOTIDE SEQUENCE [LARGE SCALE GENOMIC DNA]</scope>
    <source>
        <strain evidence="9 10">MMS20-SJTN17</strain>
    </source>
</reference>
<dbReference type="PANTHER" id="PTHR23517:SF13">
    <property type="entry name" value="MAJOR FACILITATOR SUPERFAMILY MFS_1"/>
    <property type="match status" value="1"/>
</dbReference>
<comment type="subcellular location">
    <subcellularLocation>
        <location evidence="1">Cell membrane</location>
        <topology evidence="1">Multi-pass membrane protein</topology>
    </subcellularLocation>
</comment>
<evidence type="ECO:0000259" key="8">
    <source>
        <dbReference type="PROSITE" id="PS50850"/>
    </source>
</evidence>
<dbReference type="InterPro" id="IPR011701">
    <property type="entry name" value="MFS"/>
</dbReference>
<dbReference type="InterPro" id="IPR020846">
    <property type="entry name" value="MFS_dom"/>
</dbReference>
<dbReference type="Pfam" id="PF07690">
    <property type="entry name" value="MFS_1"/>
    <property type="match status" value="1"/>
</dbReference>
<protein>
    <submittedName>
        <fullName evidence="9">MFS transporter</fullName>
    </submittedName>
</protein>
<keyword evidence="2" id="KW-0813">Transport</keyword>
<evidence type="ECO:0000256" key="4">
    <source>
        <dbReference type="ARBA" id="ARBA00022692"/>
    </source>
</evidence>
<feature type="transmembrane region" description="Helical" evidence="7">
    <location>
        <begin position="20"/>
        <end position="38"/>
    </location>
</feature>
<evidence type="ECO:0000256" key="2">
    <source>
        <dbReference type="ARBA" id="ARBA00022448"/>
    </source>
</evidence>
<dbReference type="Proteomes" id="UP001430614">
    <property type="component" value="Unassembled WGS sequence"/>
</dbReference>
<evidence type="ECO:0000256" key="7">
    <source>
        <dbReference type="SAM" id="Phobius"/>
    </source>
</evidence>
<comment type="caution">
    <text evidence="9">The sequence shown here is derived from an EMBL/GenBank/DDBJ whole genome shotgun (WGS) entry which is preliminary data.</text>
</comment>
<organism evidence="9 10">
    <name type="scientific">Paraburkholderia translucens</name>
    <dbReference type="NCBI Taxonomy" id="2886945"/>
    <lineage>
        <taxon>Bacteria</taxon>
        <taxon>Pseudomonadati</taxon>
        <taxon>Pseudomonadota</taxon>
        <taxon>Betaproteobacteria</taxon>
        <taxon>Burkholderiales</taxon>
        <taxon>Burkholderiaceae</taxon>
        <taxon>Paraburkholderia</taxon>
    </lineage>
</organism>
<evidence type="ECO:0000313" key="9">
    <source>
        <dbReference type="EMBL" id="MCC8405886.1"/>
    </source>
</evidence>
<evidence type="ECO:0000256" key="3">
    <source>
        <dbReference type="ARBA" id="ARBA00022475"/>
    </source>
</evidence>
<evidence type="ECO:0000313" key="10">
    <source>
        <dbReference type="Proteomes" id="UP001430614"/>
    </source>
</evidence>
<name>A0ABS8KM96_9BURK</name>
<gene>
    <name evidence="9" type="ORF">LJ655_29225</name>
</gene>
<keyword evidence="6 7" id="KW-0472">Membrane</keyword>
<dbReference type="RefSeq" id="WP_230564636.1">
    <property type="nucleotide sequence ID" value="NZ_JAJITC010000029.1"/>
</dbReference>
<feature type="transmembrane region" description="Helical" evidence="7">
    <location>
        <begin position="82"/>
        <end position="101"/>
    </location>
</feature>
<keyword evidence="3" id="KW-1003">Cell membrane</keyword>
<feature type="transmembrane region" description="Helical" evidence="7">
    <location>
        <begin position="107"/>
        <end position="128"/>
    </location>
</feature>
<dbReference type="PANTHER" id="PTHR23517">
    <property type="entry name" value="RESISTANCE PROTEIN MDTM, PUTATIVE-RELATED-RELATED"/>
    <property type="match status" value="1"/>
</dbReference>
<evidence type="ECO:0000256" key="1">
    <source>
        <dbReference type="ARBA" id="ARBA00004651"/>
    </source>
</evidence>
<sequence length="403" mass="42008">MDSRLQSRVTLDRQASLTSATALLGVLYAGSPLVTPLYPLYQRAFALSELMVTLIYAAYVIGNLGATFLFGRVSDQAGRRPVSLLMLAIAMVSTLLFLFATGPAWLFVARAASGLAIGVGAATATAWITELHPGNDAAPASRLAAAINLAGLAAGALLAGLLAQFAPAPLHTVFVVYLTILAAMAALTALSRETVQQRVRSIGKLSLDFHVGVPADLRVPFITPAVTAFATFSLLGFYAALLPNLLENSMHEHSPALSGAVVAELFATSAITVVATSALAARAAMRTGLWLLPPSLALLLWAQAAGSLALLILATAVCGVACALGFRGSLQEANRMAPAERRAELLSAYLLCCYTGNSLPVVGIALLSRFAGHFWANATFSAISVVLAAIALAVDRRQPSLRR</sequence>
<dbReference type="Gene3D" id="1.20.1250.20">
    <property type="entry name" value="MFS general substrate transporter like domains"/>
    <property type="match status" value="1"/>
</dbReference>
<evidence type="ECO:0000256" key="5">
    <source>
        <dbReference type="ARBA" id="ARBA00022989"/>
    </source>
</evidence>
<feature type="transmembrane region" description="Helical" evidence="7">
    <location>
        <begin position="50"/>
        <end position="70"/>
    </location>
</feature>
<feature type="transmembrane region" description="Helical" evidence="7">
    <location>
        <begin position="140"/>
        <end position="162"/>
    </location>
</feature>
<accession>A0ABS8KM96</accession>